<keyword evidence="2" id="KW-1185">Reference proteome</keyword>
<comment type="caution">
    <text evidence="1">The sequence shown here is derived from an EMBL/GenBank/DDBJ whole genome shotgun (WGS) entry which is preliminary data.</text>
</comment>
<dbReference type="EMBL" id="RPOK01000001">
    <property type="protein sequence ID" value="RPJ68471.1"/>
    <property type="molecule type" value="Genomic_DNA"/>
</dbReference>
<reference evidence="1 2" key="1">
    <citation type="submission" date="2018-11" db="EMBL/GenBank/DDBJ databases">
        <authorList>
            <person name="Ye M.-Q."/>
            <person name="Du Z.-J."/>
        </authorList>
    </citation>
    <scope>NUCLEOTIDE SEQUENCE [LARGE SCALE GENOMIC DNA]</scope>
    <source>
        <strain evidence="1 2">U0105</strain>
    </source>
</reference>
<proteinExistence type="predicted"/>
<gene>
    <name evidence="1" type="ORF">DRW07_03435</name>
</gene>
<evidence type="ECO:0000313" key="1">
    <source>
        <dbReference type="EMBL" id="RPJ68471.1"/>
    </source>
</evidence>
<protein>
    <recommendedName>
        <fullName evidence="3">CopL family metal-binding regulatory protein</fullName>
    </recommendedName>
</protein>
<dbReference type="Proteomes" id="UP000275281">
    <property type="component" value="Unassembled WGS sequence"/>
</dbReference>
<name>A0A3N5YQL0_9ALTE</name>
<evidence type="ECO:0008006" key="3">
    <source>
        <dbReference type="Google" id="ProtNLM"/>
    </source>
</evidence>
<evidence type="ECO:0000313" key="2">
    <source>
        <dbReference type="Proteomes" id="UP000275281"/>
    </source>
</evidence>
<organism evidence="1 2">
    <name type="scientific">Alteromonas sediminis</name>
    <dbReference type="NCBI Taxonomy" id="2259342"/>
    <lineage>
        <taxon>Bacteria</taxon>
        <taxon>Pseudomonadati</taxon>
        <taxon>Pseudomonadota</taxon>
        <taxon>Gammaproteobacteria</taxon>
        <taxon>Alteromonadales</taxon>
        <taxon>Alteromonadaceae</taxon>
        <taxon>Alteromonas/Salinimonas group</taxon>
        <taxon>Alteromonas</taxon>
    </lineage>
</organism>
<dbReference type="RefSeq" id="WP_165870385.1">
    <property type="nucleotide sequence ID" value="NZ_JBHRSN010000005.1"/>
</dbReference>
<sequence>MKMISTLQTVLLLLIVLTVQVSGAYASMPMDSAMNVDTHCAMNGHAMEQSASSMSESPQMSANMPCCDGECECATFCGTGLYLPSDAWATLSRPAEGAPCVSSHAVIAPFSALLIRPPIYLSA</sequence>
<accession>A0A3N5YQL0</accession>
<dbReference type="AlphaFoldDB" id="A0A3N5YQL0"/>